<evidence type="ECO:0008006" key="8">
    <source>
        <dbReference type="Google" id="ProtNLM"/>
    </source>
</evidence>
<gene>
    <name evidence="6" type="ORF">MTCD1_03060</name>
</gene>
<sequence>MDLNSHITQLEKQNRKMFGAGHFFILCLTFSVIILTLLFYTKPVFAIGASGFVAFLLHYFYAQMAFKKLNSRITLLQTKIEQSGL</sequence>
<evidence type="ECO:0000256" key="3">
    <source>
        <dbReference type="ARBA" id="ARBA00022989"/>
    </source>
</evidence>
<comment type="caution">
    <text evidence="6">The sequence shown here is derived from an EMBL/GenBank/DDBJ whole genome shotgun (WGS) entry which is preliminary data.</text>
</comment>
<evidence type="ECO:0000256" key="4">
    <source>
        <dbReference type="ARBA" id="ARBA00023136"/>
    </source>
</evidence>
<evidence type="ECO:0000256" key="5">
    <source>
        <dbReference type="SAM" id="Phobius"/>
    </source>
</evidence>
<reference evidence="6 7" key="1">
    <citation type="submission" date="2017-06" db="EMBL/GenBank/DDBJ databases">
        <title>Whole Genome Sequences of Colwellia marinimaniae MTCD1.</title>
        <authorList>
            <person name="Kusumoto H."/>
            <person name="Inoue M."/>
            <person name="Tanikawa K."/>
            <person name="Maeji H."/>
            <person name="Cameron J.H."/>
            <person name="Bartlett D.H."/>
        </authorList>
    </citation>
    <scope>NUCLEOTIDE SEQUENCE [LARGE SCALE GENOMIC DNA]</scope>
    <source>
        <strain evidence="6 7">MTCD1</strain>
    </source>
</reference>
<dbReference type="EMBL" id="BDQM01000034">
    <property type="protein sequence ID" value="GAW97433.1"/>
    <property type="molecule type" value="Genomic_DNA"/>
</dbReference>
<evidence type="ECO:0000313" key="6">
    <source>
        <dbReference type="EMBL" id="GAW97433.1"/>
    </source>
</evidence>
<dbReference type="RefSeq" id="WP_057180664.1">
    <property type="nucleotide sequence ID" value="NZ_BDQM01000034.1"/>
</dbReference>
<keyword evidence="3 5" id="KW-1133">Transmembrane helix</keyword>
<organism evidence="6 7">
    <name type="scientific">Colwellia marinimaniae</name>
    <dbReference type="NCBI Taxonomy" id="1513592"/>
    <lineage>
        <taxon>Bacteria</taxon>
        <taxon>Pseudomonadati</taxon>
        <taxon>Pseudomonadota</taxon>
        <taxon>Gammaproteobacteria</taxon>
        <taxon>Alteromonadales</taxon>
        <taxon>Colwelliaceae</taxon>
        <taxon>Colwellia</taxon>
    </lineage>
</organism>
<keyword evidence="4 5" id="KW-0472">Membrane</keyword>
<feature type="transmembrane region" description="Helical" evidence="5">
    <location>
        <begin position="20"/>
        <end position="39"/>
    </location>
</feature>
<evidence type="ECO:0000313" key="7">
    <source>
        <dbReference type="Proteomes" id="UP000197068"/>
    </source>
</evidence>
<comment type="subcellular location">
    <subcellularLocation>
        <location evidence="1">Membrane</location>
        <topology evidence="1">Multi-pass membrane protein</topology>
    </subcellularLocation>
</comment>
<dbReference type="Proteomes" id="UP000197068">
    <property type="component" value="Unassembled WGS sequence"/>
</dbReference>
<dbReference type="InterPro" id="IPR035952">
    <property type="entry name" value="Rhomboid-like_sf"/>
</dbReference>
<feature type="transmembrane region" description="Helical" evidence="5">
    <location>
        <begin position="45"/>
        <end position="62"/>
    </location>
</feature>
<keyword evidence="7" id="KW-1185">Reference proteome</keyword>
<protein>
    <recommendedName>
        <fullName evidence="8">2TM domain-containing protein</fullName>
    </recommendedName>
</protein>
<evidence type="ECO:0000256" key="1">
    <source>
        <dbReference type="ARBA" id="ARBA00004141"/>
    </source>
</evidence>
<keyword evidence="2 5" id="KW-0812">Transmembrane</keyword>
<evidence type="ECO:0000256" key="2">
    <source>
        <dbReference type="ARBA" id="ARBA00022692"/>
    </source>
</evidence>
<accession>A0ABQ0MYI6</accession>
<name>A0ABQ0MYI6_9GAMM</name>
<dbReference type="SUPFAM" id="SSF144091">
    <property type="entry name" value="Rhomboid-like"/>
    <property type="match status" value="1"/>
</dbReference>
<proteinExistence type="predicted"/>